<dbReference type="SUPFAM" id="SSF56731">
    <property type="entry name" value="DNA primase core"/>
    <property type="match status" value="1"/>
</dbReference>
<dbReference type="RefSeq" id="WP_116821533.1">
    <property type="nucleotide sequence ID" value="NZ_CP030926.1"/>
</dbReference>
<dbReference type="PROSITE" id="PS50880">
    <property type="entry name" value="TOPRIM"/>
    <property type="match status" value="1"/>
</dbReference>
<gene>
    <name evidence="8" type="ORF">DTO10_16550</name>
</gene>
<dbReference type="Gene3D" id="3.40.1360.10">
    <property type="match status" value="1"/>
</dbReference>
<evidence type="ECO:0000256" key="6">
    <source>
        <dbReference type="ARBA" id="ARBA00023163"/>
    </source>
</evidence>
<organism evidence="8 9">
    <name type="scientific">Peribacillus butanolivorans</name>
    <dbReference type="NCBI Taxonomy" id="421767"/>
    <lineage>
        <taxon>Bacteria</taxon>
        <taxon>Bacillati</taxon>
        <taxon>Bacillota</taxon>
        <taxon>Bacilli</taxon>
        <taxon>Bacillales</taxon>
        <taxon>Bacillaceae</taxon>
        <taxon>Peribacillus</taxon>
    </lineage>
</organism>
<dbReference type="SMART" id="SM00493">
    <property type="entry name" value="TOPRIM"/>
    <property type="match status" value="1"/>
</dbReference>
<accession>A0ABM6XMR6</accession>
<evidence type="ECO:0000256" key="2">
    <source>
        <dbReference type="ARBA" id="ARBA00022515"/>
    </source>
</evidence>
<dbReference type="SUPFAM" id="SSF57783">
    <property type="entry name" value="Zinc beta-ribbon"/>
    <property type="match status" value="1"/>
</dbReference>
<evidence type="ECO:0000256" key="5">
    <source>
        <dbReference type="ARBA" id="ARBA00022705"/>
    </source>
</evidence>
<evidence type="ECO:0000256" key="1">
    <source>
        <dbReference type="ARBA" id="ARBA00022478"/>
    </source>
</evidence>
<protein>
    <submittedName>
        <fullName evidence="8">Toprim domain-containing protein</fullName>
    </submittedName>
</protein>
<keyword evidence="3" id="KW-0808">Transferase</keyword>
<evidence type="ECO:0000313" key="8">
    <source>
        <dbReference type="EMBL" id="AXN39812.1"/>
    </source>
</evidence>
<keyword evidence="6" id="KW-0804">Transcription</keyword>
<dbReference type="PANTHER" id="PTHR30313:SF2">
    <property type="entry name" value="DNA PRIMASE"/>
    <property type="match status" value="1"/>
</dbReference>
<feature type="domain" description="Toprim" evidence="7">
    <location>
        <begin position="210"/>
        <end position="288"/>
    </location>
</feature>
<dbReference type="InterPro" id="IPR050219">
    <property type="entry name" value="DnaG_primase"/>
</dbReference>
<keyword evidence="2" id="KW-0639">Primosome</keyword>
<reference evidence="8 9" key="1">
    <citation type="submission" date="2018-07" db="EMBL/GenBank/DDBJ databases">
        <title>The molecular basis for the intramolecular migration of carboxyl group in the catabolism of para-hydroxybenzoate via gentisate.</title>
        <authorList>
            <person name="Zhao H."/>
            <person name="Xu Y."/>
            <person name="Lin S."/>
            <person name="Spain J.C."/>
            <person name="Zhou N.-Y."/>
        </authorList>
    </citation>
    <scope>NUCLEOTIDE SEQUENCE [LARGE SCALE GENOMIC DNA]</scope>
    <source>
        <strain evidence="8 9">PHB-7a</strain>
    </source>
</reference>
<name>A0ABM6XMR6_9BACI</name>
<dbReference type="PANTHER" id="PTHR30313">
    <property type="entry name" value="DNA PRIMASE"/>
    <property type="match status" value="1"/>
</dbReference>
<keyword evidence="5" id="KW-0235">DNA replication</keyword>
<evidence type="ECO:0000256" key="4">
    <source>
        <dbReference type="ARBA" id="ARBA00022695"/>
    </source>
</evidence>
<dbReference type="InterPro" id="IPR006171">
    <property type="entry name" value="TOPRIM_dom"/>
</dbReference>
<dbReference type="Gene3D" id="3.90.580.10">
    <property type="entry name" value="Zinc finger, CHC2-type domain"/>
    <property type="match status" value="1"/>
</dbReference>
<keyword evidence="1" id="KW-0240">DNA-directed RNA polymerase</keyword>
<dbReference type="EMBL" id="CP030926">
    <property type="protein sequence ID" value="AXN39812.1"/>
    <property type="molecule type" value="Genomic_DNA"/>
</dbReference>
<evidence type="ECO:0000256" key="3">
    <source>
        <dbReference type="ARBA" id="ARBA00022679"/>
    </source>
</evidence>
<dbReference type="InterPro" id="IPR036977">
    <property type="entry name" value="DNA_primase_Znf_CHC2"/>
</dbReference>
<proteinExistence type="predicted"/>
<sequence length="337" mass="37876">MVNVRIRGQDVDIDLEAELSNFEWTRPSWRAGKFQAASPFRYDRTPSFFVSLDGEYAGCWGDSGHYDAEWASGNFAKLLAFLRNESYEEAEEYLLESYGIPAEAGAQLTLKLPKLQLAQRTRQTLAEDTLSPYSPEPSEYLRLRGIPDEVQRVAGVHFSEINRAIVLPWRTKAGKLANVKYRKTYGKTFWYAKGAEPIRNLVYGIGQAERTTVLCEAEIDALSWRTAGYAAVAVGGVAFNRTKRDLIIRSPVEELIIATDNDKAGEKLRREVEKEMRGYVRTRQAYIGKCLPDGGFSVKDANEALVKYGVDALRESAEKSESCGGLYVNLRTRSRGK</sequence>
<dbReference type="Pfam" id="PF13155">
    <property type="entry name" value="Toprim_2"/>
    <property type="match status" value="1"/>
</dbReference>
<evidence type="ECO:0000313" key="9">
    <source>
        <dbReference type="Proteomes" id="UP000260457"/>
    </source>
</evidence>
<keyword evidence="4" id="KW-0548">Nucleotidyltransferase</keyword>
<keyword evidence="9" id="KW-1185">Reference proteome</keyword>
<dbReference type="Proteomes" id="UP000260457">
    <property type="component" value="Chromosome"/>
</dbReference>
<evidence type="ECO:0000259" key="7">
    <source>
        <dbReference type="PROSITE" id="PS50880"/>
    </source>
</evidence>